<accession>A0A1G4J724</accession>
<dbReference type="EMBL" id="LT598454">
    <property type="protein sequence ID" value="SCU85646.1"/>
    <property type="molecule type" value="Genomic_DNA"/>
</dbReference>
<feature type="region of interest" description="Disordered" evidence="1">
    <location>
        <begin position="106"/>
        <end position="154"/>
    </location>
</feature>
<dbReference type="STRING" id="1266660.A0A1G4J724"/>
<feature type="region of interest" description="Disordered" evidence="1">
    <location>
        <begin position="65"/>
        <end position="86"/>
    </location>
</feature>
<gene>
    <name evidence="2" type="ORF">LADA_0D08768G</name>
</gene>
<proteinExistence type="predicted"/>
<evidence type="ECO:0000256" key="1">
    <source>
        <dbReference type="SAM" id="MobiDB-lite"/>
    </source>
</evidence>
<dbReference type="OrthoDB" id="4023585at2759"/>
<organism evidence="2 3">
    <name type="scientific">Lachancea dasiensis</name>
    <dbReference type="NCBI Taxonomy" id="1072105"/>
    <lineage>
        <taxon>Eukaryota</taxon>
        <taxon>Fungi</taxon>
        <taxon>Dikarya</taxon>
        <taxon>Ascomycota</taxon>
        <taxon>Saccharomycotina</taxon>
        <taxon>Saccharomycetes</taxon>
        <taxon>Saccharomycetales</taxon>
        <taxon>Saccharomycetaceae</taxon>
        <taxon>Lachancea</taxon>
    </lineage>
</organism>
<dbReference type="AlphaFoldDB" id="A0A1G4J724"/>
<evidence type="ECO:0000313" key="2">
    <source>
        <dbReference type="EMBL" id="SCU85646.1"/>
    </source>
</evidence>
<keyword evidence="3" id="KW-1185">Reference proteome</keyword>
<protein>
    <submittedName>
        <fullName evidence="2">LADA_0D08768g1_1</fullName>
    </submittedName>
</protein>
<reference evidence="2 3" key="1">
    <citation type="submission" date="2016-03" db="EMBL/GenBank/DDBJ databases">
        <authorList>
            <person name="Devillers H."/>
        </authorList>
    </citation>
    <scope>NUCLEOTIDE SEQUENCE [LARGE SCALE GENOMIC DNA]</scope>
    <source>
        <strain evidence="2">CBS 10888</strain>
    </source>
</reference>
<sequence>MIRSAASQVLRTSVPSRVVGPSRVFTSSLHSTAFVDQSISDKVRHTLGDLNKKIGQAAATGIDKAQEASHVVEEKSHTAADATKHGLDAVNKKTGQAAAAGIDKAQHLADKAEDKTENLSEQAEDKAQEVKEEAYEKANEGKAKAKEVADQYKQ</sequence>
<dbReference type="Gene3D" id="6.10.140.1430">
    <property type="match status" value="1"/>
</dbReference>
<evidence type="ECO:0000313" key="3">
    <source>
        <dbReference type="Proteomes" id="UP000190274"/>
    </source>
</evidence>
<name>A0A1G4J724_9SACH</name>
<dbReference type="Proteomes" id="UP000190274">
    <property type="component" value="Chromosome D"/>
</dbReference>